<dbReference type="InterPro" id="IPR024078">
    <property type="entry name" value="LmbE-like_dom_sf"/>
</dbReference>
<dbReference type="Gene3D" id="3.40.50.10320">
    <property type="entry name" value="LmbE-like"/>
    <property type="match status" value="1"/>
</dbReference>
<dbReference type="STRING" id="234267.Acid_3890"/>
<proteinExistence type="predicted"/>
<dbReference type="eggNOG" id="COG2120">
    <property type="taxonomic scope" value="Bacteria"/>
</dbReference>
<dbReference type="Pfam" id="PF02585">
    <property type="entry name" value="PIG-L"/>
    <property type="match status" value="1"/>
</dbReference>
<dbReference type="EMBL" id="CP000473">
    <property type="protein sequence ID" value="ABJ84858.1"/>
    <property type="molecule type" value="Genomic_DNA"/>
</dbReference>
<sequence length="237" mass="25981">MYYNPCVEITRRRLLGGAAALALPAGMKIVVAGGHPGDPECGCAGTIARYGEVGHEVVLLYLNRGEGYCGGAELGRCAGIRTKEALGACEILKARAVFAGQYDGRAVVDADHYDAFAKVLAAEKPDVVFTHWPIDRHRDHRAISMLTLDAWWQGGKTFALYYYEVAEDTTMFSPAEYVDITAVEARRRAACYAHASQQPDKWYPRQVEITRARGAASGFTQAEGFLRHPESRKAVLP</sequence>
<dbReference type="GO" id="GO:0016811">
    <property type="term" value="F:hydrolase activity, acting on carbon-nitrogen (but not peptide) bonds, in linear amides"/>
    <property type="evidence" value="ECO:0007669"/>
    <property type="project" value="TreeGrafter"/>
</dbReference>
<dbReference type="KEGG" id="sus:Acid_3890"/>
<reference evidence="1" key="1">
    <citation type="submission" date="2006-10" db="EMBL/GenBank/DDBJ databases">
        <title>Complete sequence of Solibacter usitatus Ellin6076.</title>
        <authorList>
            <consortium name="US DOE Joint Genome Institute"/>
            <person name="Copeland A."/>
            <person name="Lucas S."/>
            <person name="Lapidus A."/>
            <person name="Barry K."/>
            <person name="Detter J.C."/>
            <person name="Glavina del Rio T."/>
            <person name="Hammon N."/>
            <person name="Israni S."/>
            <person name="Dalin E."/>
            <person name="Tice H."/>
            <person name="Pitluck S."/>
            <person name="Thompson L.S."/>
            <person name="Brettin T."/>
            <person name="Bruce D."/>
            <person name="Han C."/>
            <person name="Tapia R."/>
            <person name="Gilna P."/>
            <person name="Schmutz J."/>
            <person name="Larimer F."/>
            <person name="Land M."/>
            <person name="Hauser L."/>
            <person name="Kyrpides N."/>
            <person name="Mikhailova N."/>
            <person name="Janssen P.H."/>
            <person name="Kuske C.R."/>
            <person name="Richardson P."/>
        </authorList>
    </citation>
    <scope>NUCLEOTIDE SEQUENCE</scope>
    <source>
        <strain evidence="1">Ellin6076</strain>
    </source>
</reference>
<protein>
    <submittedName>
        <fullName evidence="1">LmbE family protein</fullName>
    </submittedName>
</protein>
<dbReference type="SUPFAM" id="SSF102588">
    <property type="entry name" value="LmbE-like"/>
    <property type="match status" value="1"/>
</dbReference>
<dbReference type="PANTHER" id="PTHR12993">
    <property type="entry name" value="N-ACETYLGLUCOSAMINYL-PHOSPHATIDYLINOSITOL DE-N-ACETYLASE-RELATED"/>
    <property type="match status" value="1"/>
</dbReference>
<dbReference type="InParanoid" id="Q01ZQ7"/>
<dbReference type="InterPro" id="IPR003737">
    <property type="entry name" value="GlcNAc_PI_deacetylase-related"/>
</dbReference>
<name>Q01ZQ7_SOLUE</name>
<gene>
    <name evidence="1" type="ordered locus">Acid_3890</name>
</gene>
<dbReference type="HOGENOM" id="CLU_049311_3_3_0"/>
<accession>Q01ZQ7</accession>
<dbReference type="AlphaFoldDB" id="Q01ZQ7"/>
<evidence type="ECO:0000313" key="1">
    <source>
        <dbReference type="EMBL" id="ABJ84858.1"/>
    </source>
</evidence>
<dbReference type="PANTHER" id="PTHR12993:SF11">
    <property type="entry name" value="N-ACETYLGLUCOSAMINYL-PHOSPHATIDYLINOSITOL DE-N-ACETYLASE"/>
    <property type="match status" value="1"/>
</dbReference>
<dbReference type="OrthoDB" id="9815144at2"/>
<organism evidence="1">
    <name type="scientific">Solibacter usitatus (strain Ellin6076)</name>
    <dbReference type="NCBI Taxonomy" id="234267"/>
    <lineage>
        <taxon>Bacteria</taxon>
        <taxon>Pseudomonadati</taxon>
        <taxon>Acidobacteriota</taxon>
        <taxon>Terriglobia</taxon>
        <taxon>Bryobacterales</taxon>
        <taxon>Solibacteraceae</taxon>
        <taxon>Candidatus Solibacter</taxon>
    </lineage>
</organism>